<keyword evidence="1" id="KW-0175">Coiled coil</keyword>
<feature type="non-terminal residue" evidence="2">
    <location>
        <position position="1"/>
    </location>
</feature>
<gene>
    <name evidence="2" type="ORF">PMAYCL1PPCAC_12987</name>
</gene>
<name>A0AAN4ZQW2_9BILA</name>
<feature type="non-terminal residue" evidence="2">
    <location>
        <position position="72"/>
    </location>
</feature>
<comment type="caution">
    <text evidence="2">The sequence shown here is derived from an EMBL/GenBank/DDBJ whole genome shotgun (WGS) entry which is preliminary data.</text>
</comment>
<keyword evidence="3" id="KW-1185">Reference proteome</keyword>
<sequence>INQETSTPTSTGTQTTIDILHKADSEAATLQEDLKRLEEKRSILLQRSLTITQEFEKKYPDLKDAQSVERAS</sequence>
<protein>
    <submittedName>
        <fullName evidence="2">Uncharacterized protein</fullName>
    </submittedName>
</protein>
<dbReference type="Proteomes" id="UP001328107">
    <property type="component" value="Unassembled WGS sequence"/>
</dbReference>
<organism evidence="2 3">
    <name type="scientific">Pristionchus mayeri</name>
    <dbReference type="NCBI Taxonomy" id="1317129"/>
    <lineage>
        <taxon>Eukaryota</taxon>
        <taxon>Metazoa</taxon>
        <taxon>Ecdysozoa</taxon>
        <taxon>Nematoda</taxon>
        <taxon>Chromadorea</taxon>
        <taxon>Rhabditida</taxon>
        <taxon>Rhabditina</taxon>
        <taxon>Diplogasteromorpha</taxon>
        <taxon>Diplogasteroidea</taxon>
        <taxon>Neodiplogasteridae</taxon>
        <taxon>Pristionchus</taxon>
    </lineage>
</organism>
<reference evidence="3" key="1">
    <citation type="submission" date="2022-10" db="EMBL/GenBank/DDBJ databases">
        <title>Genome assembly of Pristionchus species.</title>
        <authorList>
            <person name="Yoshida K."/>
            <person name="Sommer R.J."/>
        </authorList>
    </citation>
    <scope>NUCLEOTIDE SEQUENCE [LARGE SCALE GENOMIC DNA]</scope>
    <source>
        <strain evidence="3">RS5460</strain>
    </source>
</reference>
<dbReference type="AlphaFoldDB" id="A0AAN4ZQW2"/>
<evidence type="ECO:0000256" key="1">
    <source>
        <dbReference type="SAM" id="Coils"/>
    </source>
</evidence>
<accession>A0AAN4ZQW2</accession>
<feature type="coiled-coil region" evidence="1">
    <location>
        <begin position="20"/>
        <end position="47"/>
    </location>
</feature>
<evidence type="ECO:0000313" key="2">
    <source>
        <dbReference type="EMBL" id="GMR42792.1"/>
    </source>
</evidence>
<proteinExistence type="predicted"/>
<evidence type="ECO:0000313" key="3">
    <source>
        <dbReference type="Proteomes" id="UP001328107"/>
    </source>
</evidence>
<dbReference type="EMBL" id="BTRK01000003">
    <property type="protein sequence ID" value="GMR42792.1"/>
    <property type="molecule type" value="Genomic_DNA"/>
</dbReference>